<sequence length="244" mass="27079">MAGRVAEEIIFGPAKVTSGASSDIKMATQMAVAMVTNWGLSEVIRPVYHGVANEDLYTHSRGGEHNHMSPHTAELIDKVVKRIIEQRYNFAKNILTQHVEQLHLLAKMLIEHETLTSQQIKNLLSNRALNSEAENLFPTNRLKAENSEEEEEEDEDGGSKPAGDGGSEPAGDGKSQRERACGRREKPEGERTCGRWEKPEGANLRETGRAGANPRETGSSPSVGRNKAYARNKKNRYPREIKHT</sequence>
<dbReference type="EMBL" id="JBBWWQ010000011">
    <property type="protein sequence ID" value="KAK8935865.1"/>
    <property type="molecule type" value="Genomic_DNA"/>
</dbReference>
<dbReference type="AlphaFoldDB" id="A0AAP0G3N4"/>
<evidence type="ECO:0000259" key="2">
    <source>
        <dbReference type="Pfam" id="PF01434"/>
    </source>
</evidence>
<dbReference type="GO" id="GO:0005524">
    <property type="term" value="F:ATP binding"/>
    <property type="evidence" value="ECO:0007669"/>
    <property type="project" value="InterPro"/>
</dbReference>
<dbReference type="GO" id="GO:0004176">
    <property type="term" value="F:ATP-dependent peptidase activity"/>
    <property type="evidence" value="ECO:0007669"/>
    <property type="project" value="InterPro"/>
</dbReference>
<proteinExistence type="predicted"/>
<comment type="caution">
    <text evidence="3">The sequence shown here is derived from an EMBL/GenBank/DDBJ whole genome shotgun (WGS) entry which is preliminary data.</text>
</comment>
<evidence type="ECO:0000313" key="4">
    <source>
        <dbReference type="Proteomes" id="UP001418222"/>
    </source>
</evidence>
<dbReference type="GO" id="GO:0004222">
    <property type="term" value="F:metalloendopeptidase activity"/>
    <property type="evidence" value="ECO:0007669"/>
    <property type="project" value="InterPro"/>
</dbReference>
<reference evidence="3 4" key="1">
    <citation type="journal article" date="2022" name="Nat. Plants">
        <title>Genomes of leafy and leafless Platanthera orchids illuminate the evolution of mycoheterotrophy.</title>
        <authorList>
            <person name="Li M.H."/>
            <person name="Liu K.W."/>
            <person name="Li Z."/>
            <person name="Lu H.C."/>
            <person name="Ye Q.L."/>
            <person name="Zhang D."/>
            <person name="Wang J.Y."/>
            <person name="Li Y.F."/>
            <person name="Zhong Z.M."/>
            <person name="Liu X."/>
            <person name="Yu X."/>
            <person name="Liu D.K."/>
            <person name="Tu X.D."/>
            <person name="Liu B."/>
            <person name="Hao Y."/>
            <person name="Liao X.Y."/>
            <person name="Jiang Y.T."/>
            <person name="Sun W.H."/>
            <person name="Chen J."/>
            <person name="Chen Y.Q."/>
            <person name="Ai Y."/>
            <person name="Zhai J.W."/>
            <person name="Wu S.S."/>
            <person name="Zhou Z."/>
            <person name="Hsiao Y.Y."/>
            <person name="Wu W.L."/>
            <person name="Chen Y.Y."/>
            <person name="Lin Y.F."/>
            <person name="Hsu J.L."/>
            <person name="Li C.Y."/>
            <person name="Wang Z.W."/>
            <person name="Zhao X."/>
            <person name="Zhong W.Y."/>
            <person name="Ma X.K."/>
            <person name="Ma L."/>
            <person name="Huang J."/>
            <person name="Chen G.Z."/>
            <person name="Huang M.Z."/>
            <person name="Huang L."/>
            <person name="Peng D.H."/>
            <person name="Luo Y.B."/>
            <person name="Zou S.Q."/>
            <person name="Chen S.P."/>
            <person name="Lan S."/>
            <person name="Tsai W.C."/>
            <person name="Van de Peer Y."/>
            <person name="Liu Z.J."/>
        </authorList>
    </citation>
    <scope>NUCLEOTIDE SEQUENCE [LARGE SCALE GENOMIC DNA]</scope>
    <source>
        <strain evidence="3">Lor287</strain>
    </source>
</reference>
<dbReference type="PANTHER" id="PTHR23076:SF97">
    <property type="entry name" value="ATP-DEPENDENT ZINC METALLOPROTEASE YME1L1"/>
    <property type="match status" value="1"/>
</dbReference>
<accession>A0AAP0G3N4</accession>
<dbReference type="SUPFAM" id="SSF140990">
    <property type="entry name" value="FtsH protease domain-like"/>
    <property type="match status" value="1"/>
</dbReference>
<feature type="region of interest" description="Disordered" evidence="1">
    <location>
        <begin position="135"/>
        <end position="244"/>
    </location>
</feature>
<organism evidence="3 4">
    <name type="scientific">Platanthera zijinensis</name>
    <dbReference type="NCBI Taxonomy" id="2320716"/>
    <lineage>
        <taxon>Eukaryota</taxon>
        <taxon>Viridiplantae</taxon>
        <taxon>Streptophyta</taxon>
        <taxon>Embryophyta</taxon>
        <taxon>Tracheophyta</taxon>
        <taxon>Spermatophyta</taxon>
        <taxon>Magnoliopsida</taxon>
        <taxon>Liliopsida</taxon>
        <taxon>Asparagales</taxon>
        <taxon>Orchidaceae</taxon>
        <taxon>Orchidoideae</taxon>
        <taxon>Orchideae</taxon>
        <taxon>Orchidinae</taxon>
        <taxon>Platanthera</taxon>
    </lineage>
</organism>
<dbReference type="InterPro" id="IPR037219">
    <property type="entry name" value="Peptidase_M41-like"/>
</dbReference>
<dbReference type="PANTHER" id="PTHR23076">
    <property type="entry name" value="METALLOPROTEASE M41 FTSH"/>
    <property type="match status" value="1"/>
</dbReference>
<dbReference type="GO" id="GO:0006508">
    <property type="term" value="P:proteolysis"/>
    <property type="evidence" value="ECO:0007669"/>
    <property type="project" value="InterPro"/>
</dbReference>
<feature type="compositionally biased region" description="Basic and acidic residues" evidence="1">
    <location>
        <begin position="174"/>
        <end position="200"/>
    </location>
</feature>
<dbReference type="Pfam" id="PF01434">
    <property type="entry name" value="Peptidase_M41"/>
    <property type="match status" value="1"/>
</dbReference>
<dbReference type="Gene3D" id="1.20.58.760">
    <property type="entry name" value="Peptidase M41"/>
    <property type="match status" value="1"/>
</dbReference>
<dbReference type="InterPro" id="IPR000642">
    <property type="entry name" value="Peptidase_M41"/>
</dbReference>
<name>A0AAP0G3N4_9ASPA</name>
<keyword evidence="4" id="KW-1185">Reference proteome</keyword>
<evidence type="ECO:0000313" key="3">
    <source>
        <dbReference type="EMBL" id="KAK8935865.1"/>
    </source>
</evidence>
<evidence type="ECO:0000256" key="1">
    <source>
        <dbReference type="SAM" id="MobiDB-lite"/>
    </source>
</evidence>
<protein>
    <recommendedName>
        <fullName evidence="2">Peptidase M41 domain-containing protein</fullName>
    </recommendedName>
</protein>
<dbReference type="Proteomes" id="UP001418222">
    <property type="component" value="Unassembled WGS sequence"/>
</dbReference>
<feature type="compositionally biased region" description="Acidic residues" evidence="1">
    <location>
        <begin position="147"/>
        <end position="156"/>
    </location>
</feature>
<gene>
    <name evidence="3" type="ORF">KSP39_PZI013893</name>
</gene>
<feature type="domain" description="Peptidase M41" evidence="2">
    <location>
        <begin position="1"/>
        <end position="123"/>
    </location>
</feature>